<dbReference type="EMBL" id="VXIV02000063">
    <property type="protein sequence ID" value="KAF6041281.1"/>
    <property type="molecule type" value="Genomic_DNA"/>
</dbReference>
<gene>
    <name evidence="1" type="ORF">EB796_000443</name>
</gene>
<organism evidence="1 2">
    <name type="scientific">Bugula neritina</name>
    <name type="common">Brown bryozoan</name>
    <name type="synonym">Sertularia neritina</name>
    <dbReference type="NCBI Taxonomy" id="10212"/>
    <lineage>
        <taxon>Eukaryota</taxon>
        <taxon>Metazoa</taxon>
        <taxon>Spiralia</taxon>
        <taxon>Lophotrochozoa</taxon>
        <taxon>Bryozoa</taxon>
        <taxon>Gymnolaemata</taxon>
        <taxon>Cheilostomatida</taxon>
        <taxon>Flustrina</taxon>
        <taxon>Buguloidea</taxon>
        <taxon>Bugulidae</taxon>
        <taxon>Bugula</taxon>
    </lineage>
</organism>
<dbReference type="Proteomes" id="UP000593567">
    <property type="component" value="Unassembled WGS sequence"/>
</dbReference>
<dbReference type="AlphaFoldDB" id="A0A7J7KSU3"/>
<comment type="caution">
    <text evidence="1">The sequence shown here is derived from an EMBL/GenBank/DDBJ whole genome shotgun (WGS) entry which is preliminary data.</text>
</comment>
<protein>
    <submittedName>
        <fullName evidence="1">Uncharacterized protein</fullName>
    </submittedName>
</protein>
<evidence type="ECO:0000313" key="1">
    <source>
        <dbReference type="EMBL" id="KAF6041281.1"/>
    </source>
</evidence>
<name>A0A7J7KSU3_BUGNE</name>
<accession>A0A7J7KSU3</accession>
<sequence>MTKVEWRFPPYWTPDGVRIHYITKGCDVQEDCGRKKKNNVLHCKRDWWNDWTCYECCNGPRCNYYVTLGAGNVKPQTLLISLTVILTSVITYLRI</sequence>
<keyword evidence="2" id="KW-1185">Reference proteome</keyword>
<dbReference type="OrthoDB" id="6278121at2759"/>
<proteinExistence type="predicted"/>
<reference evidence="1" key="1">
    <citation type="submission" date="2020-06" db="EMBL/GenBank/DDBJ databases">
        <title>Draft genome of Bugula neritina, a colonial animal packing powerful symbionts and potential medicines.</title>
        <authorList>
            <person name="Rayko M."/>
        </authorList>
    </citation>
    <scope>NUCLEOTIDE SEQUENCE [LARGE SCALE GENOMIC DNA]</scope>
    <source>
        <strain evidence="1">Kwan_BN1</strain>
    </source>
</reference>
<evidence type="ECO:0000313" key="2">
    <source>
        <dbReference type="Proteomes" id="UP000593567"/>
    </source>
</evidence>
<dbReference type="CDD" id="cd23599">
    <property type="entry name" value="TFP_LU_ECD_Cold"/>
    <property type="match status" value="1"/>
</dbReference>